<evidence type="ECO:0008006" key="3">
    <source>
        <dbReference type="Google" id="ProtNLM"/>
    </source>
</evidence>
<organism evidence="1 2">
    <name type="scientific">Kipferlia bialata</name>
    <dbReference type="NCBI Taxonomy" id="797122"/>
    <lineage>
        <taxon>Eukaryota</taxon>
        <taxon>Metamonada</taxon>
        <taxon>Carpediemonas-like organisms</taxon>
        <taxon>Kipferlia</taxon>
    </lineage>
</organism>
<accession>A0A9K3DAM3</accession>
<name>A0A9K3DAM3_9EUKA</name>
<comment type="caution">
    <text evidence="1">The sequence shown here is derived from an EMBL/GenBank/DDBJ whole genome shotgun (WGS) entry which is preliminary data.</text>
</comment>
<dbReference type="AlphaFoldDB" id="A0A9K3DAM3"/>
<evidence type="ECO:0000313" key="1">
    <source>
        <dbReference type="EMBL" id="GIQ90715.1"/>
    </source>
</evidence>
<protein>
    <recommendedName>
        <fullName evidence="3">ZN622/Rei1/Reh1 zinc finger C2H2-type domain-containing protein</fullName>
    </recommendedName>
</protein>
<reference evidence="1 2" key="1">
    <citation type="journal article" date="2018" name="PLoS ONE">
        <title>The draft genome of Kipferlia bialata reveals reductive genome evolution in fornicate parasites.</title>
        <authorList>
            <person name="Tanifuji G."/>
            <person name="Takabayashi S."/>
            <person name="Kume K."/>
            <person name="Takagi M."/>
            <person name="Nakayama T."/>
            <person name="Kamikawa R."/>
            <person name="Inagaki Y."/>
            <person name="Hashimoto T."/>
        </authorList>
    </citation>
    <scope>NUCLEOTIDE SEQUENCE [LARGE SCALE GENOMIC DNA]</scope>
    <source>
        <strain evidence="1">NY0173</strain>
    </source>
</reference>
<proteinExistence type="predicted"/>
<feature type="non-terminal residue" evidence="1">
    <location>
        <position position="1"/>
    </location>
</feature>
<sequence>MYDAAVKEQEAYLARFAPEERDRWAAIMPQLKSGRLDQEEQEALIWDNIITQRTMLGDQDCIFCNHSCEDEETGDVIEHMAKEHGFFI</sequence>
<gene>
    <name evidence="1" type="ORF">KIPB_013609</name>
</gene>
<dbReference type="EMBL" id="BDIP01006555">
    <property type="protein sequence ID" value="GIQ90715.1"/>
    <property type="molecule type" value="Genomic_DNA"/>
</dbReference>
<keyword evidence="2" id="KW-1185">Reference proteome</keyword>
<dbReference type="Proteomes" id="UP000265618">
    <property type="component" value="Unassembled WGS sequence"/>
</dbReference>
<evidence type="ECO:0000313" key="2">
    <source>
        <dbReference type="Proteomes" id="UP000265618"/>
    </source>
</evidence>